<protein>
    <submittedName>
        <fullName evidence="1">Uncharacterized protein</fullName>
    </submittedName>
</protein>
<evidence type="ECO:0000313" key="1">
    <source>
        <dbReference type="EMBL" id="GEL21040.1"/>
    </source>
</evidence>
<proteinExistence type="predicted"/>
<evidence type="ECO:0000313" key="2">
    <source>
        <dbReference type="Proteomes" id="UP000321328"/>
    </source>
</evidence>
<organism evidence="1 2">
    <name type="scientific">Pseudonocardia asaccharolytica DSM 44247 = NBRC 16224</name>
    <dbReference type="NCBI Taxonomy" id="1123024"/>
    <lineage>
        <taxon>Bacteria</taxon>
        <taxon>Bacillati</taxon>
        <taxon>Actinomycetota</taxon>
        <taxon>Actinomycetes</taxon>
        <taxon>Pseudonocardiales</taxon>
        <taxon>Pseudonocardiaceae</taxon>
        <taxon>Pseudonocardia</taxon>
    </lineage>
</organism>
<dbReference type="EMBL" id="BJVI01000160">
    <property type="protein sequence ID" value="GEL21040.1"/>
    <property type="molecule type" value="Genomic_DNA"/>
</dbReference>
<dbReference type="STRING" id="1123024.GCA_000423625_05020"/>
<reference evidence="1 2" key="1">
    <citation type="submission" date="2019-07" db="EMBL/GenBank/DDBJ databases">
        <title>Whole genome shotgun sequence of Pseudonocardia asaccharolytica NBRC 16224.</title>
        <authorList>
            <person name="Hosoyama A."/>
            <person name="Uohara A."/>
            <person name="Ohji S."/>
            <person name="Ichikawa N."/>
        </authorList>
    </citation>
    <scope>NUCLEOTIDE SEQUENCE [LARGE SCALE GENOMIC DNA]</scope>
    <source>
        <strain evidence="1 2">NBRC 16224</strain>
    </source>
</reference>
<accession>A0A511D8B0</accession>
<dbReference type="OrthoDB" id="3575852at2"/>
<comment type="caution">
    <text evidence="1">The sequence shown here is derived from an EMBL/GenBank/DDBJ whole genome shotgun (WGS) entry which is preliminary data.</text>
</comment>
<name>A0A511D8B0_9PSEU</name>
<sequence>MSAGVAAHNQEIESLRAGLPSRDRESVEAYLELVLDRTPLPDDVPRQAEVAYSPLGEQAVVRFELPPVDVVPTIANYTFVGTTGELREKRRSDAEFRRLYQSIVSQIALLYMRDLFEADPDLENVEFGGHVHAINPATGQREYPCLISFAVDRERYQSLNLRDVTRRSVLPIWRSSKAGVTEAGGPGRFWRGIRRSVRGGTASSSAGS</sequence>
<dbReference type="AlphaFoldDB" id="A0A511D8B0"/>
<dbReference type="Proteomes" id="UP000321328">
    <property type="component" value="Unassembled WGS sequence"/>
</dbReference>
<keyword evidence="2" id="KW-1185">Reference proteome</keyword>
<gene>
    <name evidence="1" type="ORF">PA7_48770</name>
</gene>